<feature type="region of interest" description="Disordered" evidence="1">
    <location>
        <begin position="75"/>
        <end position="132"/>
    </location>
</feature>
<dbReference type="Pfam" id="PF23066">
    <property type="entry name" value="PH_21"/>
    <property type="match status" value="1"/>
</dbReference>
<dbReference type="PANTHER" id="PTHR25480:SF0">
    <property type="entry name" value="C-MAF-INDUCING PROTEIN"/>
    <property type="match status" value="1"/>
</dbReference>
<organism evidence="3 4">
    <name type="scientific">Trichonephila clavata</name>
    <name type="common">Joro spider</name>
    <name type="synonym">Nephila clavata</name>
    <dbReference type="NCBI Taxonomy" id="2740835"/>
    <lineage>
        <taxon>Eukaryota</taxon>
        <taxon>Metazoa</taxon>
        <taxon>Ecdysozoa</taxon>
        <taxon>Arthropoda</taxon>
        <taxon>Chelicerata</taxon>
        <taxon>Arachnida</taxon>
        <taxon>Araneae</taxon>
        <taxon>Araneomorphae</taxon>
        <taxon>Entelegynae</taxon>
        <taxon>Araneoidea</taxon>
        <taxon>Nephilidae</taxon>
        <taxon>Trichonephila</taxon>
    </lineage>
</organism>
<feature type="region of interest" description="Disordered" evidence="1">
    <location>
        <begin position="1"/>
        <end position="44"/>
    </location>
</feature>
<dbReference type="PANTHER" id="PTHR25480">
    <property type="entry name" value="LEUCINE-RICH REPEAT-CONTAINING PROTEIN 73"/>
    <property type="match status" value="1"/>
</dbReference>
<gene>
    <name evidence="3" type="primary">cmip</name>
    <name evidence="3" type="ORF">TNCT_690701</name>
</gene>
<proteinExistence type="predicted"/>
<dbReference type="SUPFAM" id="SSF52047">
    <property type="entry name" value="RNI-like"/>
    <property type="match status" value="1"/>
</dbReference>
<comment type="caution">
    <text evidence="3">The sequence shown here is derived from an EMBL/GenBank/DDBJ whole genome shotgun (WGS) entry which is preliminary data.</text>
</comment>
<dbReference type="OrthoDB" id="10056090at2759"/>
<dbReference type="InterPro" id="IPR032675">
    <property type="entry name" value="LRR_dom_sf"/>
</dbReference>
<dbReference type="AlphaFoldDB" id="A0A8X6KL44"/>
<feature type="compositionally biased region" description="Low complexity" evidence="1">
    <location>
        <begin position="116"/>
        <end position="132"/>
    </location>
</feature>
<dbReference type="InterPro" id="IPR056429">
    <property type="entry name" value="PH_CMIP"/>
</dbReference>
<evidence type="ECO:0000259" key="2">
    <source>
        <dbReference type="Pfam" id="PF23066"/>
    </source>
</evidence>
<protein>
    <submittedName>
        <fullName evidence="3">C-Maf-inducing protein</fullName>
    </submittedName>
</protein>
<evidence type="ECO:0000256" key="1">
    <source>
        <dbReference type="SAM" id="MobiDB-lite"/>
    </source>
</evidence>
<dbReference type="InterPro" id="IPR052813">
    <property type="entry name" value="CMIP"/>
</dbReference>
<reference evidence="3" key="1">
    <citation type="submission" date="2020-07" db="EMBL/GenBank/DDBJ databases">
        <title>Multicomponent nature underlies the extraordinary mechanical properties of spider dragline silk.</title>
        <authorList>
            <person name="Kono N."/>
            <person name="Nakamura H."/>
            <person name="Mori M."/>
            <person name="Yoshida Y."/>
            <person name="Ohtoshi R."/>
            <person name="Malay A.D."/>
            <person name="Moran D.A.P."/>
            <person name="Tomita M."/>
            <person name="Numata K."/>
            <person name="Arakawa K."/>
        </authorList>
    </citation>
    <scope>NUCLEOTIDE SEQUENCE</scope>
</reference>
<feature type="compositionally biased region" description="Polar residues" evidence="1">
    <location>
        <begin position="1"/>
        <end position="12"/>
    </location>
</feature>
<dbReference type="Proteomes" id="UP000887116">
    <property type="component" value="Unassembled WGS sequence"/>
</dbReference>
<dbReference type="SMART" id="SM00368">
    <property type="entry name" value="LRR_RI"/>
    <property type="match status" value="2"/>
</dbReference>
<feature type="compositionally biased region" description="Low complexity" evidence="1">
    <location>
        <begin position="75"/>
        <end position="102"/>
    </location>
</feature>
<dbReference type="EMBL" id="BMAO01021708">
    <property type="protein sequence ID" value="GFQ76941.1"/>
    <property type="molecule type" value="Genomic_DNA"/>
</dbReference>
<sequence>MASNGEVTSHPLSNFKWLTRRSHSMHSSSSSNDRSKTESLPKSNVALPGFHNNLLSGDNAGPRCFVLRNDIGRSNSLSESEDSSTTSRQSSVDSSSSSSNSSDGMSGNDLLERLGSSSSISSRSMPSSPSGPKFKLIHEGDIQVCRLNHTRTVISKILSSKFLRRWENHRLYLTHTQINSKTPCGFMEEAVQYAVIEDVYVLITCEATQKYCVCIDLPEGSLLLQVNNAYVRDQWLHSISWKRNMLKYRKLLCNTRRADVFLKELKSLVEMTLTTPLQDDCIYNSPLELISEILQENLVWLPKSHNEEIISVICPLLELTTPTPEVCDFLTKYCRENPRSRIVLELFIPIVQRILKHNMDFGKYPKTRVFVQEYIQALSYQNDGKKVLENFINSIHGVSSGCPHPRVLPNLVSVCLAAVYALYEEKRNWSAEDRNDISVLSSDWETRLVSFVSILELISAHEDWMPGLAQLLQPIPFPDDALADSLFTKNLKLVLERISQDERCDVHLMVMGVRDEKEGWLHLYCPGGIACDDDGDLWSSMLKHLLDCCCRRKKFLENLTKNIGPCMLRALRGDSTLQSALCSMLEMEVIDNKDLQVQMITTLQSTPTGKQLYATLCQRQQHLRELQQKGGPRKLTLPSRSTDSDVAKLLSCGSFGNLECLSLAFTQVTSSCAEQLIKLPSLRYLNLWSTQFGDGGLLLISEHLSKLQTLNLCETPVSDKGLQCLASMKSLRKLNLNSTSLTAQTFEKLKQNLPALQECDIRYTDAW</sequence>
<evidence type="ECO:0000313" key="3">
    <source>
        <dbReference type="EMBL" id="GFQ76941.1"/>
    </source>
</evidence>
<evidence type="ECO:0000313" key="4">
    <source>
        <dbReference type="Proteomes" id="UP000887116"/>
    </source>
</evidence>
<name>A0A8X6KL44_TRICU</name>
<accession>A0A8X6KL44</accession>
<dbReference type="Gene3D" id="3.80.10.10">
    <property type="entry name" value="Ribonuclease Inhibitor"/>
    <property type="match status" value="1"/>
</dbReference>
<feature type="domain" description="C-Maf-inducing protein PH" evidence="2">
    <location>
        <begin position="133"/>
        <end position="252"/>
    </location>
</feature>
<keyword evidence="4" id="KW-1185">Reference proteome</keyword>